<dbReference type="PROSITE" id="PS00211">
    <property type="entry name" value="ABC_TRANSPORTER_1"/>
    <property type="match status" value="2"/>
</dbReference>
<dbReference type="Proteomes" id="UP000594261">
    <property type="component" value="Chromosome 2"/>
</dbReference>
<dbReference type="OMA" id="CTHIADI"/>
<dbReference type="PANTHER" id="PTHR19211">
    <property type="entry name" value="ATP-BINDING TRANSPORT PROTEIN-RELATED"/>
    <property type="match status" value="1"/>
</dbReference>
<dbReference type="InterPro" id="IPR058770">
    <property type="entry name" value="PWI_ABCF3"/>
</dbReference>
<keyword evidence="3" id="KW-0067">ATP-binding</keyword>
<keyword evidence="2" id="KW-0547">Nucleotide-binding</keyword>
<sequence>MTEVASSVVHEVLGQRAQDVDEPIIDYIINVLADDDFDFGLEGEGAFDAVGELLVAAGCVSDFNECRSVCSTLCEKFGKHGLVKDKPIMRSLATPLRMNDGMDEEEAPKKKPEPIEGPVLTERDKAKMERKKRKEERQRESEFQMHLAEMEATRAGMPVVCVNHDGGGGPAVKDIHMENFNISVGGRDLIVDGTVTLSFGRHYGLVGRNGTGKTTFLRYMAMHAIDGIPDNCQILHVEQEVAGDNTTALQCVLNTDIERTQLLEEEAQLIAQQRELEVEDATRKSNGELNGVMDKDVTAQRLEEIYKRLDAIDAYSAESRAATILAGLSFSPEMQQKATKAFSGGWRMRIALARALFIEPDLLLLDEPTNHLDLHAVLWLETYLTKWPKTFIVVSHAREFLNTVVTDILHLQAQKLTAYKGNYDTFERTREEQLKNKQKAFEANERSRSHMQGLSFSPEMQQKATKAFSGGWRMRIALARALFIEPDLLLLDEPTNHLDLHAVLWLETYLTKWPKTFIVVSHAREFLNTVVTDILHLQAQKLTAYKGNYDTFERTREEQLKNKQKAFEANERSRSHMQAFIDKFRYNAKRASLVQSRIKALDRMGYVDEVVNDPDYKFEFPTPDDRPGPPIISFSDASFGYPGGPLLFKNLNFGIDLDSRIAMVGPNGIGKSTILKLISGELQPSMGTVFRSAKVRIAVFSQHHVDGLDLTSNPLLYMMRCYPGVPEQKLRSHLGSLGVTGNLALQPMYTLSGGQKSRVAFAKITFKKPHILLLDEPSNHLDLDAVEALIQGLVLFQGGILMVSHDEHLISGSVEELWAVSEGKVTPFHGTFQDYKKMLQS</sequence>
<keyword evidence="4" id="KW-0007">Acetylation</keyword>
<feature type="region of interest" description="Disordered" evidence="6">
    <location>
        <begin position="100"/>
        <end position="142"/>
    </location>
</feature>
<dbReference type="EnsemblPlants" id="QL02p029270:mrna">
    <property type="protein sequence ID" value="QL02p029270:mrna"/>
    <property type="gene ID" value="QL02p029270"/>
</dbReference>
<feature type="domain" description="ABC transporter" evidence="7">
    <location>
        <begin position="175"/>
        <end position="438"/>
    </location>
</feature>
<evidence type="ECO:0000256" key="3">
    <source>
        <dbReference type="ARBA" id="ARBA00022840"/>
    </source>
</evidence>
<dbReference type="PANTHER" id="PTHR19211:SF117">
    <property type="entry name" value="ATP-BINDING CASSETTE SUB-FAMILY F MEMBER 3"/>
    <property type="match status" value="1"/>
</dbReference>
<dbReference type="FunCoup" id="A0A7N2KUP5">
    <property type="interactions" value="4102"/>
</dbReference>
<protein>
    <recommendedName>
        <fullName evidence="7">ABC transporter domain-containing protein</fullName>
    </recommendedName>
</protein>
<dbReference type="Pfam" id="PF00005">
    <property type="entry name" value="ABC_tran"/>
    <property type="match status" value="3"/>
</dbReference>
<dbReference type="InterPro" id="IPR027417">
    <property type="entry name" value="P-loop_NTPase"/>
</dbReference>
<evidence type="ECO:0000256" key="6">
    <source>
        <dbReference type="SAM" id="MobiDB-lite"/>
    </source>
</evidence>
<dbReference type="GO" id="GO:0005524">
    <property type="term" value="F:ATP binding"/>
    <property type="evidence" value="ECO:0007669"/>
    <property type="project" value="UniProtKB-KW"/>
</dbReference>
<dbReference type="FunFam" id="3.40.50.300:FF:001135">
    <property type="entry name" value="ABC transporter F family member 3"/>
    <property type="match status" value="1"/>
</dbReference>
<dbReference type="InterPro" id="IPR050611">
    <property type="entry name" value="ABCF"/>
</dbReference>
<proteinExistence type="inferred from homology"/>
<evidence type="ECO:0000256" key="5">
    <source>
        <dbReference type="ARBA" id="ARBA00061344"/>
    </source>
</evidence>
<dbReference type="SUPFAM" id="SSF52540">
    <property type="entry name" value="P-loop containing nucleoside triphosphate hydrolases"/>
    <property type="match status" value="3"/>
</dbReference>
<dbReference type="AlphaFoldDB" id="A0A7N2KUP5"/>
<dbReference type="FunFam" id="3.40.50.300:FF:000104">
    <property type="entry name" value="ATP-binding cassette sub-family F member 3"/>
    <property type="match status" value="1"/>
</dbReference>
<dbReference type="InParanoid" id="A0A7N2KUP5"/>
<reference evidence="8" key="2">
    <citation type="submission" date="2021-01" db="UniProtKB">
        <authorList>
            <consortium name="EnsemblPlants"/>
        </authorList>
    </citation>
    <scope>IDENTIFICATION</scope>
</reference>
<dbReference type="PROSITE" id="PS50893">
    <property type="entry name" value="ABC_TRANSPORTER_2"/>
    <property type="match status" value="2"/>
</dbReference>
<dbReference type="InterPro" id="IPR032781">
    <property type="entry name" value="ABC_tran_Xtn"/>
</dbReference>
<evidence type="ECO:0000259" key="7">
    <source>
        <dbReference type="PROSITE" id="PS50893"/>
    </source>
</evidence>
<dbReference type="CDD" id="cd03221">
    <property type="entry name" value="ABCF_EF-3"/>
    <property type="match status" value="3"/>
</dbReference>
<name>A0A7N2KUP5_QUELO</name>
<keyword evidence="1" id="KW-0677">Repeat</keyword>
<evidence type="ECO:0000313" key="9">
    <source>
        <dbReference type="Proteomes" id="UP000594261"/>
    </source>
</evidence>
<dbReference type="Pfam" id="PF26051">
    <property type="entry name" value="PWI_ABCF3"/>
    <property type="match status" value="1"/>
</dbReference>
<dbReference type="Gene3D" id="3.40.50.300">
    <property type="entry name" value="P-loop containing nucleotide triphosphate hydrolases"/>
    <property type="match status" value="3"/>
</dbReference>
<feature type="domain" description="ABC transporter" evidence="7">
    <location>
        <begin position="632"/>
        <end position="841"/>
    </location>
</feature>
<accession>A0A7N2KUP5</accession>
<evidence type="ECO:0000313" key="8">
    <source>
        <dbReference type="EnsemblPlants" id="QL02p029270:mrna"/>
    </source>
</evidence>
<evidence type="ECO:0000256" key="2">
    <source>
        <dbReference type="ARBA" id="ARBA00022741"/>
    </source>
</evidence>
<dbReference type="Pfam" id="PF12848">
    <property type="entry name" value="ABC_tran_Xtn"/>
    <property type="match status" value="1"/>
</dbReference>
<dbReference type="InterPro" id="IPR003439">
    <property type="entry name" value="ABC_transporter-like_ATP-bd"/>
</dbReference>
<dbReference type="InterPro" id="IPR017871">
    <property type="entry name" value="ABC_transporter-like_CS"/>
</dbReference>
<organism evidence="8 9">
    <name type="scientific">Quercus lobata</name>
    <name type="common">Valley oak</name>
    <dbReference type="NCBI Taxonomy" id="97700"/>
    <lineage>
        <taxon>Eukaryota</taxon>
        <taxon>Viridiplantae</taxon>
        <taxon>Streptophyta</taxon>
        <taxon>Embryophyta</taxon>
        <taxon>Tracheophyta</taxon>
        <taxon>Spermatophyta</taxon>
        <taxon>Magnoliopsida</taxon>
        <taxon>eudicotyledons</taxon>
        <taxon>Gunneridae</taxon>
        <taxon>Pentapetalae</taxon>
        <taxon>rosids</taxon>
        <taxon>fabids</taxon>
        <taxon>Fagales</taxon>
        <taxon>Fagaceae</taxon>
        <taxon>Quercus</taxon>
    </lineage>
</organism>
<reference evidence="9" key="1">
    <citation type="journal article" date="2016" name="G3 (Bethesda)">
        <title>First Draft Assembly and Annotation of the Genome of a California Endemic Oak Quercus lobata Nee (Fagaceae).</title>
        <authorList>
            <person name="Sork V.L."/>
            <person name="Fitz-Gibbon S.T."/>
            <person name="Puiu D."/>
            <person name="Crepeau M."/>
            <person name="Gugger P.F."/>
            <person name="Sherman R."/>
            <person name="Stevens K."/>
            <person name="Langley C.H."/>
            <person name="Pellegrini M."/>
            <person name="Salzberg S.L."/>
        </authorList>
    </citation>
    <scope>NUCLEOTIDE SEQUENCE [LARGE SCALE GENOMIC DNA]</scope>
    <source>
        <strain evidence="9">cv. SW786</strain>
    </source>
</reference>
<evidence type="ECO:0000256" key="4">
    <source>
        <dbReference type="ARBA" id="ARBA00022990"/>
    </source>
</evidence>
<evidence type="ECO:0000256" key="1">
    <source>
        <dbReference type="ARBA" id="ARBA00022737"/>
    </source>
</evidence>
<dbReference type="GO" id="GO:0016887">
    <property type="term" value="F:ATP hydrolysis activity"/>
    <property type="evidence" value="ECO:0007669"/>
    <property type="project" value="InterPro"/>
</dbReference>
<keyword evidence="9" id="KW-1185">Reference proteome</keyword>
<dbReference type="Gramene" id="QL02p029270:mrna">
    <property type="protein sequence ID" value="QL02p029270:mrna"/>
    <property type="gene ID" value="QL02p029270"/>
</dbReference>
<comment type="similarity">
    <text evidence="5">Belongs to the ABC transporter superfamily. ABCF family. EF3 (TC 3.A.1.121) subfamily.</text>
</comment>
<dbReference type="SMART" id="SM00382">
    <property type="entry name" value="AAA"/>
    <property type="match status" value="2"/>
</dbReference>
<dbReference type="InterPro" id="IPR003593">
    <property type="entry name" value="AAA+_ATPase"/>
</dbReference>